<dbReference type="OrthoDB" id="197419at2759"/>
<feature type="domain" description="GP-PDE" evidence="1">
    <location>
        <begin position="61"/>
        <end position="330"/>
    </location>
</feature>
<evidence type="ECO:0000313" key="4">
    <source>
        <dbReference type="WBParaSite" id="ASIM_0001756801-mRNA-1"/>
    </source>
</evidence>
<dbReference type="PANTHER" id="PTHR46320:SF1">
    <property type="entry name" value="GLYCEROPHOSPHODIESTER PHOSPHODIESTERASE 1"/>
    <property type="match status" value="1"/>
</dbReference>
<dbReference type="InterPro" id="IPR030395">
    <property type="entry name" value="GP_PDE_dom"/>
</dbReference>
<sequence length="348" mass="39823">MCCHLAVRHTGLHQHAVRERQRFLPLSRRLSRRILSDSIKTEAVMLFRGGSTLAKKFFAGFHCGGHRGSPRVAPENTIESFEKAKQSNVDLIEFDLSLTKDAVAIIMHDDDLERTCAEKTPVSALLAHEIVTKNAAKNFKFADGKQKICPVPTLEETVKYVRDSNLKMLFDVKDGSKEMISQIVNVISKNNLYDQVIVSSFFAWVPYAVKKADPKILTGVTWRPYFFSYSDIENKHPRFTGLKHYLAVLLDWINVKMIHSFLPQFVGAEMVLTQERDINGCFVDDMQKKNIQVVAWTVNDQRQMMHFVDTLKVGGDFLFQCCPHQVNYEVMMKVCIIYALSELGWNIQ</sequence>
<dbReference type="SUPFAM" id="SSF51695">
    <property type="entry name" value="PLC-like phosphodiesterases"/>
    <property type="match status" value="1"/>
</dbReference>
<accession>A0A0M3K9C6</accession>
<dbReference type="GO" id="GO:0008889">
    <property type="term" value="F:glycerophosphodiester phosphodiesterase activity"/>
    <property type="evidence" value="ECO:0007669"/>
    <property type="project" value="TreeGrafter"/>
</dbReference>
<evidence type="ECO:0000259" key="1">
    <source>
        <dbReference type="PROSITE" id="PS51704"/>
    </source>
</evidence>
<dbReference type="WBParaSite" id="ASIM_0001756801-mRNA-1">
    <property type="protein sequence ID" value="ASIM_0001756801-mRNA-1"/>
    <property type="gene ID" value="ASIM_0001756801"/>
</dbReference>
<reference evidence="4" key="1">
    <citation type="submission" date="2017-02" db="UniProtKB">
        <authorList>
            <consortium name="WormBaseParasite"/>
        </authorList>
    </citation>
    <scope>IDENTIFICATION</scope>
</reference>
<dbReference type="GO" id="GO:0006644">
    <property type="term" value="P:phospholipid metabolic process"/>
    <property type="evidence" value="ECO:0007669"/>
    <property type="project" value="TreeGrafter"/>
</dbReference>
<name>A0A0M3K9C6_ANISI</name>
<dbReference type="AlphaFoldDB" id="A0A0M3K9C6"/>
<protein>
    <submittedName>
        <fullName evidence="4">Glycerophosphodiester phosphodiesterase 1 (inferred by orthology to a human protein)</fullName>
    </submittedName>
</protein>
<dbReference type="CDD" id="cd08573">
    <property type="entry name" value="GDPD_GDE1"/>
    <property type="match status" value="1"/>
</dbReference>
<organism evidence="4">
    <name type="scientific">Anisakis simplex</name>
    <name type="common">Herring worm</name>
    <dbReference type="NCBI Taxonomy" id="6269"/>
    <lineage>
        <taxon>Eukaryota</taxon>
        <taxon>Metazoa</taxon>
        <taxon>Ecdysozoa</taxon>
        <taxon>Nematoda</taxon>
        <taxon>Chromadorea</taxon>
        <taxon>Rhabditida</taxon>
        <taxon>Spirurina</taxon>
        <taxon>Ascaridomorpha</taxon>
        <taxon>Ascaridoidea</taxon>
        <taxon>Anisakidae</taxon>
        <taxon>Anisakis</taxon>
        <taxon>Anisakis simplex complex</taxon>
    </lineage>
</organism>
<dbReference type="EMBL" id="UYRR01033612">
    <property type="protein sequence ID" value="VDK59178.1"/>
    <property type="molecule type" value="Genomic_DNA"/>
</dbReference>
<dbReference type="GO" id="GO:0070291">
    <property type="term" value="P:N-acylethanolamine metabolic process"/>
    <property type="evidence" value="ECO:0007669"/>
    <property type="project" value="TreeGrafter"/>
</dbReference>
<gene>
    <name evidence="2" type="ORF">ASIM_LOCUS16976</name>
</gene>
<dbReference type="Proteomes" id="UP000267096">
    <property type="component" value="Unassembled WGS sequence"/>
</dbReference>
<keyword evidence="3" id="KW-1185">Reference proteome</keyword>
<dbReference type="Pfam" id="PF03009">
    <property type="entry name" value="GDPD"/>
    <property type="match status" value="1"/>
</dbReference>
<proteinExistence type="predicted"/>
<dbReference type="PANTHER" id="PTHR46320">
    <property type="entry name" value="GLYCEROPHOSPHODIESTER PHOSPHODIESTERASE 1"/>
    <property type="match status" value="1"/>
</dbReference>
<dbReference type="PROSITE" id="PS51704">
    <property type="entry name" value="GP_PDE"/>
    <property type="match status" value="1"/>
</dbReference>
<dbReference type="Gene3D" id="3.20.20.190">
    <property type="entry name" value="Phosphatidylinositol (PI) phosphodiesterase"/>
    <property type="match status" value="1"/>
</dbReference>
<dbReference type="InterPro" id="IPR017946">
    <property type="entry name" value="PLC-like_Pdiesterase_TIM-brl"/>
</dbReference>
<reference evidence="2 3" key="2">
    <citation type="submission" date="2018-11" db="EMBL/GenBank/DDBJ databases">
        <authorList>
            <consortium name="Pathogen Informatics"/>
        </authorList>
    </citation>
    <scope>NUCLEOTIDE SEQUENCE [LARGE SCALE GENOMIC DNA]</scope>
</reference>
<dbReference type="GO" id="GO:0006580">
    <property type="term" value="P:ethanolamine metabolic process"/>
    <property type="evidence" value="ECO:0007669"/>
    <property type="project" value="TreeGrafter"/>
</dbReference>
<evidence type="ECO:0000313" key="2">
    <source>
        <dbReference type="EMBL" id="VDK59178.1"/>
    </source>
</evidence>
<evidence type="ECO:0000313" key="3">
    <source>
        <dbReference type="Proteomes" id="UP000267096"/>
    </source>
</evidence>
<dbReference type="GO" id="GO:0005886">
    <property type="term" value="C:plasma membrane"/>
    <property type="evidence" value="ECO:0007669"/>
    <property type="project" value="TreeGrafter"/>
</dbReference>